<comment type="caution">
    <text evidence="2">The sequence shown here is derived from an EMBL/GenBank/DDBJ whole genome shotgun (WGS) entry which is preliminary data.</text>
</comment>
<sequence>MYIPQDPTPNVCVEEPYTEKYLQYAQDLGPPPLARKLVDFFDVLDLTDGFSAYMKTTRGMFASIAQQAPTYPKSEPSMMQWFCRAVQEMQQMDFTEYPLARPTVAYHLRPYRSTATGAYLASDAALCYSGCRTDTDGDAHILVSSSAMFDYIRNMTRGRMAERVLRVWRSQPARAFVPVVFLYNADLVLLVFDQQKWHRFGLGRLFREERAASGCKMAVVERTLRVLWFLLIQRPADFGQGTGGGVLTVLGPFRFGGTRARATIEPANQLSGKDDPNAVILGKAVLMHWGSARLMLGHKALSAEFVDRLEGSWGVPIRRNMLRQLADGPETKDPMYRSIFGLAGAHRHTVDDDIESLFYLALHMALCIEQGASCGFLGVARGMVPPPADVVQRRAEAMKSQATYLKLVGIEKCPVFLAKRLDGMFSSLFVRKRRGSISRDLHHLKDKPQARVAESGMMTNGSGSSSGSSSGSGSSLGHQGQKTNGNRRLISPSVVAGSSGDKKKLPAQPVPSNKKHHP</sequence>
<gene>
    <name evidence="2" type="ORF">GGI15_002788</name>
</gene>
<feature type="compositionally biased region" description="Basic and acidic residues" evidence="1">
    <location>
        <begin position="440"/>
        <end position="449"/>
    </location>
</feature>
<name>A0A9W8HBY3_9FUNG</name>
<feature type="compositionally biased region" description="Polar residues" evidence="1">
    <location>
        <begin position="476"/>
        <end position="486"/>
    </location>
</feature>
<dbReference type="OrthoDB" id="10472299at2759"/>
<accession>A0A9W8HBY3</accession>
<keyword evidence="3" id="KW-1185">Reference proteome</keyword>
<dbReference type="EMBL" id="JANBUM010000163">
    <property type="protein sequence ID" value="KAJ2782813.1"/>
    <property type="molecule type" value="Genomic_DNA"/>
</dbReference>
<organism evidence="2 3">
    <name type="scientific">Coemansia interrupta</name>
    <dbReference type="NCBI Taxonomy" id="1126814"/>
    <lineage>
        <taxon>Eukaryota</taxon>
        <taxon>Fungi</taxon>
        <taxon>Fungi incertae sedis</taxon>
        <taxon>Zoopagomycota</taxon>
        <taxon>Kickxellomycotina</taxon>
        <taxon>Kickxellomycetes</taxon>
        <taxon>Kickxellales</taxon>
        <taxon>Kickxellaceae</taxon>
        <taxon>Coemansia</taxon>
    </lineage>
</organism>
<feature type="compositionally biased region" description="Low complexity" evidence="1">
    <location>
        <begin position="461"/>
        <end position="475"/>
    </location>
</feature>
<evidence type="ECO:0000313" key="2">
    <source>
        <dbReference type="EMBL" id="KAJ2782813.1"/>
    </source>
</evidence>
<evidence type="ECO:0000256" key="1">
    <source>
        <dbReference type="SAM" id="MobiDB-lite"/>
    </source>
</evidence>
<feature type="region of interest" description="Disordered" evidence="1">
    <location>
        <begin position="440"/>
        <end position="518"/>
    </location>
</feature>
<protein>
    <submittedName>
        <fullName evidence="2">Uncharacterized protein</fullName>
    </submittedName>
</protein>
<proteinExistence type="predicted"/>
<dbReference type="AlphaFoldDB" id="A0A9W8HBY3"/>
<dbReference type="Proteomes" id="UP001140172">
    <property type="component" value="Unassembled WGS sequence"/>
</dbReference>
<evidence type="ECO:0000313" key="3">
    <source>
        <dbReference type="Proteomes" id="UP001140172"/>
    </source>
</evidence>
<reference evidence="2" key="1">
    <citation type="submission" date="2022-07" db="EMBL/GenBank/DDBJ databases">
        <title>Phylogenomic reconstructions and comparative analyses of Kickxellomycotina fungi.</title>
        <authorList>
            <person name="Reynolds N.K."/>
            <person name="Stajich J.E."/>
            <person name="Barry K."/>
            <person name="Grigoriev I.V."/>
            <person name="Crous P."/>
            <person name="Smith M.E."/>
        </authorList>
    </citation>
    <scope>NUCLEOTIDE SEQUENCE</scope>
    <source>
        <strain evidence="2">BCRC 34489</strain>
    </source>
</reference>